<evidence type="ECO:0000313" key="1">
    <source>
        <dbReference type="EMBL" id="WXB00746.1"/>
    </source>
</evidence>
<dbReference type="Gene3D" id="3.40.190.80">
    <property type="match status" value="1"/>
</dbReference>
<protein>
    <submittedName>
        <fullName evidence="1">Inositol monophosphatase</fullName>
    </submittedName>
</protein>
<dbReference type="PANTHER" id="PTHR20854">
    <property type="entry name" value="INOSITOL MONOPHOSPHATASE"/>
    <property type="match status" value="1"/>
</dbReference>
<proteinExistence type="predicted"/>
<keyword evidence="2" id="KW-1185">Reference proteome</keyword>
<evidence type="ECO:0000313" key="2">
    <source>
        <dbReference type="Proteomes" id="UP001374803"/>
    </source>
</evidence>
<dbReference type="EMBL" id="CP089983">
    <property type="protein sequence ID" value="WXB00746.1"/>
    <property type="molecule type" value="Genomic_DNA"/>
</dbReference>
<dbReference type="InterPro" id="IPR000760">
    <property type="entry name" value="Inositol_monophosphatase-like"/>
</dbReference>
<organism evidence="1 2">
    <name type="scientific">Pendulispora rubella</name>
    <dbReference type="NCBI Taxonomy" id="2741070"/>
    <lineage>
        <taxon>Bacteria</taxon>
        <taxon>Pseudomonadati</taxon>
        <taxon>Myxococcota</taxon>
        <taxon>Myxococcia</taxon>
        <taxon>Myxococcales</taxon>
        <taxon>Sorangiineae</taxon>
        <taxon>Pendulisporaceae</taxon>
        <taxon>Pendulispora</taxon>
    </lineage>
</organism>
<dbReference type="PRINTS" id="PR00377">
    <property type="entry name" value="IMPHPHTASES"/>
</dbReference>
<dbReference type="PANTHER" id="PTHR20854:SF4">
    <property type="entry name" value="INOSITOL-1-MONOPHOSPHATASE-RELATED"/>
    <property type="match status" value="1"/>
</dbReference>
<dbReference type="SUPFAM" id="SSF56655">
    <property type="entry name" value="Carbohydrate phosphatase"/>
    <property type="match status" value="1"/>
</dbReference>
<reference evidence="1" key="1">
    <citation type="submission" date="2021-12" db="EMBL/GenBank/DDBJ databases">
        <title>Discovery of the Pendulisporaceae a myxobacterial family with distinct sporulation behavior and unique specialized metabolism.</title>
        <authorList>
            <person name="Garcia R."/>
            <person name="Popoff A."/>
            <person name="Bader C.D."/>
            <person name="Loehr J."/>
            <person name="Walesch S."/>
            <person name="Walt C."/>
            <person name="Boldt J."/>
            <person name="Bunk B."/>
            <person name="Haeckl F.J.F.P.J."/>
            <person name="Gunesch A.P."/>
            <person name="Birkelbach J."/>
            <person name="Nuebel U."/>
            <person name="Pietschmann T."/>
            <person name="Bach T."/>
            <person name="Mueller R."/>
        </authorList>
    </citation>
    <scope>NUCLEOTIDE SEQUENCE</scope>
    <source>
        <strain evidence="1">MSr11367</strain>
    </source>
</reference>
<dbReference type="RefSeq" id="WP_394830347.1">
    <property type="nucleotide sequence ID" value="NZ_CP089929.1"/>
</dbReference>
<dbReference type="Proteomes" id="UP001374803">
    <property type="component" value="Chromosome"/>
</dbReference>
<dbReference type="Pfam" id="PF00459">
    <property type="entry name" value="Inositol_P"/>
    <property type="match status" value="1"/>
</dbReference>
<gene>
    <name evidence="1" type="ORF">LVJ94_27950</name>
</gene>
<sequence length="272" mass="28843">MVMDKNDDERWLAGAVEIVHGAGARLLSHFDVARRGALDVPGVSSAVHAIDEFVAEDLRRGLSRLVPEVGWFDDQEEGGDLPPGAFWVCDPVSGVVNYVQGLIEWCTSATLIVDNEAILTVVHAPLTKETYTAQRGRGAWLNGRTIRPSTRRDLRVAMVATSQAYAVQENPELAQRIGRSLTSVMRKTMLVRSGVPASMLVAYVADGRLDAFWLHGSNRADLLAGGLLAREAGAIVSDAEGSAPWTGASSSFVAAAPGLHAAFLGALGGANA</sequence>
<name>A0ABZ2KUQ3_9BACT</name>
<dbReference type="Gene3D" id="3.30.540.10">
    <property type="entry name" value="Fructose-1,6-Bisphosphatase, subunit A, domain 1"/>
    <property type="match status" value="1"/>
</dbReference>
<accession>A0ABZ2KUQ3</accession>